<comment type="caution">
    <text evidence="2">The sequence shown here is derived from an EMBL/GenBank/DDBJ whole genome shotgun (WGS) entry which is preliminary data.</text>
</comment>
<reference evidence="3" key="1">
    <citation type="journal article" date="2019" name="Int. J. Syst. Evol. Microbiol.">
        <title>The Global Catalogue of Microorganisms (GCM) 10K type strain sequencing project: providing services to taxonomists for standard genome sequencing and annotation.</title>
        <authorList>
            <consortium name="The Broad Institute Genomics Platform"/>
            <consortium name="The Broad Institute Genome Sequencing Center for Infectious Disease"/>
            <person name="Wu L."/>
            <person name="Ma J."/>
        </authorList>
    </citation>
    <scope>NUCLEOTIDE SEQUENCE [LARGE SCALE GENOMIC DNA]</scope>
    <source>
        <strain evidence="3">JCM 4376</strain>
    </source>
</reference>
<evidence type="ECO:0000256" key="1">
    <source>
        <dbReference type="SAM" id="MobiDB-lite"/>
    </source>
</evidence>
<dbReference type="EMBL" id="BMTF01000012">
    <property type="protein sequence ID" value="GGV87889.1"/>
    <property type="molecule type" value="Genomic_DNA"/>
</dbReference>
<sequence>MTTQPLETAPVAQTVPAPRAAHADRPGFSGLAGRAAEITGADGLTDRGLPSDGLRELDDTELTRYFAGLAAAVEQADPGPAARGGWEERERVRVSVWVRTAYEHPLSAAVFGRPGGRVAHEARAAQAAELGFRIDVGRGRAVPAKPSAEVRAVAAVAAMWAVTATALASADRPPRERVVADAWTVVRETIAPVLVPEIPTYSWTRGTW</sequence>
<dbReference type="RefSeq" id="WP_229867071.1">
    <property type="nucleotide sequence ID" value="NZ_BMTF01000012.1"/>
</dbReference>
<gene>
    <name evidence="2" type="ORF">GCM10015535_38040</name>
</gene>
<evidence type="ECO:0000313" key="2">
    <source>
        <dbReference type="EMBL" id="GGV87889.1"/>
    </source>
</evidence>
<evidence type="ECO:0000313" key="3">
    <source>
        <dbReference type="Proteomes" id="UP000660675"/>
    </source>
</evidence>
<dbReference type="Proteomes" id="UP000660675">
    <property type="component" value="Unassembled WGS sequence"/>
</dbReference>
<proteinExistence type="predicted"/>
<accession>A0ABQ2W0L4</accession>
<feature type="region of interest" description="Disordered" evidence="1">
    <location>
        <begin position="1"/>
        <end position="29"/>
    </location>
</feature>
<name>A0ABQ2W0L4_9ACTN</name>
<protein>
    <submittedName>
        <fullName evidence="2">Uncharacterized protein</fullName>
    </submittedName>
</protein>
<keyword evidence="3" id="KW-1185">Reference proteome</keyword>
<organism evidence="2 3">
    <name type="scientific">Streptomyces gelaticus</name>
    <dbReference type="NCBI Taxonomy" id="285446"/>
    <lineage>
        <taxon>Bacteria</taxon>
        <taxon>Bacillati</taxon>
        <taxon>Actinomycetota</taxon>
        <taxon>Actinomycetes</taxon>
        <taxon>Kitasatosporales</taxon>
        <taxon>Streptomycetaceae</taxon>
        <taxon>Streptomyces</taxon>
    </lineage>
</organism>